<comment type="similarity">
    <text evidence="5">Belongs to the binding-protein-dependent transport system permease family.</text>
</comment>
<dbReference type="Gene3D" id="1.10.3720.10">
    <property type="entry name" value="MetI-like"/>
    <property type="match status" value="1"/>
</dbReference>
<feature type="transmembrane region" description="Helical" evidence="5">
    <location>
        <begin position="338"/>
        <end position="359"/>
    </location>
</feature>
<dbReference type="InterPro" id="IPR035906">
    <property type="entry name" value="MetI-like_sf"/>
</dbReference>
<feature type="region of interest" description="Disordered" evidence="6">
    <location>
        <begin position="1"/>
        <end position="35"/>
    </location>
</feature>
<protein>
    <submittedName>
        <fullName evidence="8">ABC transporter permease</fullName>
    </submittedName>
</protein>
<dbReference type="InterPro" id="IPR000515">
    <property type="entry name" value="MetI-like"/>
</dbReference>
<dbReference type="RefSeq" id="WP_128496246.1">
    <property type="nucleotide sequence ID" value="NZ_RZNB01000008.1"/>
</dbReference>
<dbReference type="SUPFAM" id="SSF161098">
    <property type="entry name" value="MetI-like"/>
    <property type="match status" value="1"/>
</dbReference>
<dbReference type="GO" id="GO:0005886">
    <property type="term" value="C:plasma membrane"/>
    <property type="evidence" value="ECO:0007669"/>
    <property type="project" value="UniProtKB-SubCell"/>
</dbReference>
<keyword evidence="3 5" id="KW-1133">Transmembrane helix</keyword>
<feature type="transmembrane region" description="Helical" evidence="5">
    <location>
        <begin position="229"/>
        <end position="251"/>
    </location>
</feature>
<dbReference type="EMBL" id="RZNB01000008">
    <property type="protein sequence ID" value="RWZ46214.1"/>
    <property type="molecule type" value="Genomic_DNA"/>
</dbReference>
<keyword evidence="9" id="KW-1185">Reference proteome</keyword>
<dbReference type="CDD" id="cd06261">
    <property type="entry name" value="TM_PBP2"/>
    <property type="match status" value="1"/>
</dbReference>
<keyword evidence="5" id="KW-0813">Transport</keyword>
<evidence type="ECO:0000256" key="1">
    <source>
        <dbReference type="ARBA" id="ARBA00004141"/>
    </source>
</evidence>
<dbReference type="Pfam" id="PF00528">
    <property type="entry name" value="BPD_transp_1"/>
    <property type="match status" value="1"/>
</dbReference>
<name>A0A444PP67_9MICO</name>
<dbReference type="GO" id="GO:0055085">
    <property type="term" value="P:transmembrane transport"/>
    <property type="evidence" value="ECO:0007669"/>
    <property type="project" value="InterPro"/>
</dbReference>
<evidence type="ECO:0000313" key="9">
    <source>
        <dbReference type="Proteomes" id="UP000288547"/>
    </source>
</evidence>
<accession>A0A444PP67</accession>
<evidence type="ECO:0000256" key="5">
    <source>
        <dbReference type="RuleBase" id="RU363032"/>
    </source>
</evidence>
<feature type="transmembrane region" description="Helical" evidence="5">
    <location>
        <begin position="295"/>
        <end position="318"/>
    </location>
</feature>
<evidence type="ECO:0000256" key="4">
    <source>
        <dbReference type="ARBA" id="ARBA00023136"/>
    </source>
</evidence>
<feature type="domain" description="ABC transmembrane type-1" evidence="7">
    <location>
        <begin position="140"/>
        <end position="352"/>
    </location>
</feature>
<gene>
    <name evidence="8" type="ORF">ELQ90_15700</name>
</gene>
<feature type="compositionally biased region" description="Low complexity" evidence="6">
    <location>
        <begin position="1"/>
        <end position="17"/>
    </location>
</feature>
<evidence type="ECO:0000256" key="6">
    <source>
        <dbReference type="SAM" id="MobiDB-lite"/>
    </source>
</evidence>
<dbReference type="PANTHER" id="PTHR43376:SF1">
    <property type="entry name" value="OLIGOPEPTIDE TRANSPORT SYSTEM PERMEASE PROTEIN"/>
    <property type="match status" value="1"/>
</dbReference>
<feature type="transmembrane region" description="Helical" evidence="5">
    <location>
        <begin position="45"/>
        <end position="62"/>
    </location>
</feature>
<keyword evidence="2 5" id="KW-0812">Transmembrane</keyword>
<comment type="caution">
    <text evidence="8">The sequence shown here is derived from an EMBL/GenBank/DDBJ whole genome shotgun (WGS) entry which is preliminary data.</text>
</comment>
<dbReference type="OrthoDB" id="9778910at2"/>
<keyword evidence="4 5" id="KW-0472">Membrane</keyword>
<dbReference type="Proteomes" id="UP000288547">
    <property type="component" value="Unassembled WGS sequence"/>
</dbReference>
<feature type="transmembrane region" description="Helical" evidence="5">
    <location>
        <begin position="142"/>
        <end position="167"/>
    </location>
</feature>
<reference evidence="8 9" key="1">
    <citation type="submission" date="2018-12" db="EMBL/GenBank/DDBJ databases">
        <authorList>
            <person name="Li F."/>
        </authorList>
    </citation>
    <scope>NUCLEOTIDE SEQUENCE [LARGE SCALE GENOMIC DNA]</scope>
    <source>
        <strain evidence="8 9">11W25H-1</strain>
    </source>
</reference>
<evidence type="ECO:0000256" key="2">
    <source>
        <dbReference type="ARBA" id="ARBA00022692"/>
    </source>
</evidence>
<dbReference type="PANTHER" id="PTHR43376">
    <property type="entry name" value="OLIGOPEPTIDE TRANSPORT SYSTEM PERMEASE PROTEIN"/>
    <property type="match status" value="1"/>
</dbReference>
<proteinExistence type="inferred from homology"/>
<dbReference type="PROSITE" id="PS50928">
    <property type="entry name" value="ABC_TM1"/>
    <property type="match status" value="1"/>
</dbReference>
<dbReference type="AlphaFoldDB" id="A0A444PP67"/>
<sequence length="367" mass="39693">MTATTGATGPAAAATGAVETSARHDRNRDRKRSGRRKGAFLARRLGFYLVAGWSAITLNFVIPRLMPGDPSAAIIDQLERVSGQALPPATLVSIQGLFGNPDDSLFEQYIAYLGQLARFDLGLSIVNFPVPVAELVAAGLPWTLLLVGTTTVLSFILGTALGVAAGWRAGSRFDAILTPLTTFLSSVPYFWVALLALWLFGFLWGWFPLSGGYDPNLVIAFEPAFIGSVLQYGILPAATIVFSAFGGWMLGMRNMTVTTVREDYVLLAQAKGLSPARVRWRYAARNAMLPQFTGFAMALGGVVGGALLTEIVFSYPGIGYLLFSALQKRDYPVMQGVFLLVTLTVLLANLIADSVYVWLDPRVREEK</sequence>
<feature type="transmembrane region" description="Helical" evidence="5">
    <location>
        <begin position="188"/>
        <end position="209"/>
    </location>
</feature>
<evidence type="ECO:0000313" key="8">
    <source>
        <dbReference type="EMBL" id="RWZ46214.1"/>
    </source>
</evidence>
<evidence type="ECO:0000256" key="3">
    <source>
        <dbReference type="ARBA" id="ARBA00022989"/>
    </source>
</evidence>
<comment type="subcellular location">
    <subcellularLocation>
        <location evidence="5">Cell membrane</location>
        <topology evidence="5">Multi-pass membrane protein</topology>
    </subcellularLocation>
    <subcellularLocation>
        <location evidence="1">Membrane</location>
        <topology evidence="1">Multi-pass membrane protein</topology>
    </subcellularLocation>
</comment>
<evidence type="ECO:0000259" key="7">
    <source>
        <dbReference type="PROSITE" id="PS50928"/>
    </source>
</evidence>
<organism evidence="8 9">
    <name type="scientific">Labedella phragmitis</name>
    <dbReference type="NCBI Taxonomy" id="2498849"/>
    <lineage>
        <taxon>Bacteria</taxon>
        <taxon>Bacillati</taxon>
        <taxon>Actinomycetota</taxon>
        <taxon>Actinomycetes</taxon>
        <taxon>Micrococcales</taxon>
        <taxon>Microbacteriaceae</taxon>
        <taxon>Labedella</taxon>
    </lineage>
</organism>